<accession>A0A5E4AT98</accession>
<keyword evidence="2" id="KW-1185">Reference proteome</keyword>
<proteinExistence type="predicted"/>
<sequence>MDKAQHADSQSHEWYALGPRNCVLQKSPSCLHLQAAVSLAHPALWAPSLCTLIPQHTWKDWVSSMVPRCTGERKGCGGRTDEKLVDSVSALKKLTIKDKEQKYKSIITGHSEQVSINSILSVPWALCKGKANSAQRSKVAAQESILKDERAKHREESPTQPPTFSHPASFRDVREVIVRLPHSLENRFPVVAYLGCI</sequence>
<gene>
    <name evidence="1" type="ORF">MONAX_5E003348</name>
</gene>
<reference evidence="1" key="1">
    <citation type="submission" date="2019-04" db="EMBL/GenBank/DDBJ databases">
        <authorList>
            <person name="Alioto T."/>
            <person name="Alioto T."/>
        </authorList>
    </citation>
    <scope>NUCLEOTIDE SEQUENCE [LARGE SCALE GENOMIC DNA]</scope>
</reference>
<organism evidence="1 2">
    <name type="scientific">Marmota monax</name>
    <name type="common">Woodchuck</name>
    <dbReference type="NCBI Taxonomy" id="9995"/>
    <lineage>
        <taxon>Eukaryota</taxon>
        <taxon>Metazoa</taxon>
        <taxon>Chordata</taxon>
        <taxon>Craniata</taxon>
        <taxon>Vertebrata</taxon>
        <taxon>Euteleostomi</taxon>
        <taxon>Mammalia</taxon>
        <taxon>Eutheria</taxon>
        <taxon>Euarchontoglires</taxon>
        <taxon>Glires</taxon>
        <taxon>Rodentia</taxon>
        <taxon>Sciuromorpha</taxon>
        <taxon>Sciuridae</taxon>
        <taxon>Xerinae</taxon>
        <taxon>Marmotini</taxon>
        <taxon>Marmota</taxon>
    </lineage>
</organism>
<evidence type="ECO:0000313" key="1">
    <source>
        <dbReference type="EMBL" id="VTJ60703.1"/>
    </source>
</evidence>
<protein>
    <submittedName>
        <fullName evidence="1">Uncharacterized protein</fullName>
    </submittedName>
</protein>
<dbReference type="EMBL" id="CABDUW010000153">
    <property type="protein sequence ID" value="VTJ60703.1"/>
    <property type="molecule type" value="Genomic_DNA"/>
</dbReference>
<comment type="caution">
    <text evidence="1">The sequence shown here is derived from an EMBL/GenBank/DDBJ whole genome shotgun (WGS) entry which is preliminary data.</text>
</comment>
<name>A0A5E4AT98_MARMO</name>
<dbReference type="AlphaFoldDB" id="A0A5E4AT98"/>
<evidence type="ECO:0000313" key="2">
    <source>
        <dbReference type="Proteomes" id="UP000335636"/>
    </source>
</evidence>
<dbReference type="Proteomes" id="UP000335636">
    <property type="component" value="Unassembled WGS sequence"/>
</dbReference>